<dbReference type="AlphaFoldDB" id="A0A4Y8IVN9"/>
<dbReference type="OrthoDB" id="2112831at2"/>
<dbReference type="InterPro" id="IPR045527">
    <property type="entry name" value="DUF6470"/>
</dbReference>
<organism evidence="1 2">
    <name type="scientific">Filobacillus milosensis</name>
    <dbReference type="NCBI Taxonomy" id="94137"/>
    <lineage>
        <taxon>Bacteria</taxon>
        <taxon>Bacillati</taxon>
        <taxon>Bacillota</taxon>
        <taxon>Bacilli</taxon>
        <taxon>Bacillales</taxon>
        <taxon>Bacillaceae</taxon>
        <taxon>Filobacillus</taxon>
    </lineage>
</organism>
<protein>
    <recommendedName>
        <fullName evidence="3">YviE</fullName>
    </recommendedName>
</protein>
<dbReference type="EMBL" id="SOPW01000002">
    <property type="protein sequence ID" value="TFB24378.1"/>
    <property type="molecule type" value="Genomic_DNA"/>
</dbReference>
<dbReference type="Proteomes" id="UP000297975">
    <property type="component" value="Unassembled WGS sequence"/>
</dbReference>
<reference evidence="1 2" key="1">
    <citation type="submission" date="2019-03" db="EMBL/GenBank/DDBJ databases">
        <authorList>
            <person name="He R.-H."/>
        </authorList>
    </citation>
    <scope>NUCLEOTIDE SEQUENCE [LARGE SCALE GENOMIC DNA]</scope>
    <source>
        <strain evidence="2">SH 714</strain>
    </source>
</reference>
<gene>
    <name evidence="1" type="ORF">E3U55_02435</name>
</gene>
<evidence type="ECO:0008006" key="3">
    <source>
        <dbReference type="Google" id="ProtNLM"/>
    </source>
</evidence>
<name>A0A4Y8IVN9_9BACI</name>
<dbReference type="RefSeq" id="WP_134338736.1">
    <property type="nucleotide sequence ID" value="NZ_SOPW01000002.1"/>
</dbReference>
<proteinExistence type="predicted"/>
<accession>A0A4Y8IVN9</accession>
<sequence length="196" mass="22286">MDFPQIRIQSQPAKINIQLTKGQQTIQQPKAEQSIQQPKADLQIKTTPSKLTIDQNQAWKDMGFLSSVEAAEESAQRGYQDLLAGIARRTQEGDQLMRIENGGDPIASISKSNANPPMKEFNIGWIPSAGSVKINYQPSEVNIESRTNKPIIEVRPRKPMHDYQPGNVNISMQQYQDLQIDFENLKYKFLNFEKQI</sequence>
<evidence type="ECO:0000313" key="2">
    <source>
        <dbReference type="Proteomes" id="UP000297975"/>
    </source>
</evidence>
<comment type="caution">
    <text evidence="1">The sequence shown here is derived from an EMBL/GenBank/DDBJ whole genome shotgun (WGS) entry which is preliminary data.</text>
</comment>
<dbReference type="Pfam" id="PF20074">
    <property type="entry name" value="DUF6470"/>
    <property type="match status" value="1"/>
</dbReference>
<keyword evidence="2" id="KW-1185">Reference proteome</keyword>
<evidence type="ECO:0000313" key="1">
    <source>
        <dbReference type="EMBL" id="TFB24378.1"/>
    </source>
</evidence>